<proteinExistence type="predicted"/>
<dbReference type="OrthoDB" id="294251at2759"/>
<dbReference type="PANTHER" id="PTHR47219">
    <property type="entry name" value="RAB GTPASE-ACTIVATING PROTEIN 1-LIKE"/>
    <property type="match status" value="1"/>
</dbReference>
<organism evidence="3 4">
    <name type="scientific">Raphidocelis subcapitata</name>
    <dbReference type="NCBI Taxonomy" id="307507"/>
    <lineage>
        <taxon>Eukaryota</taxon>
        <taxon>Viridiplantae</taxon>
        <taxon>Chlorophyta</taxon>
        <taxon>core chlorophytes</taxon>
        <taxon>Chlorophyceae</taxon>
        <taxon>CS clade</taxon>
        <taxon>Sphaeropleales</taxon>
        <taxon>Selenastraceae</taxon>
        <taxon>Raphidocelis</taxon>
    </lineage>
</organism>
<keyword evidence="4" id="KW-1185">Reference proteome</keyword>
<evidence type="ECO:0000313" key="4">
    <source>
        <dbReference type="Proteomes" id="UP000247498"/>
    </source>
</evidence>
<dbReference type="PANTHER" id="PTHR47219:SF20">
    <property type="entry name" value="TBC1 DOMAIN FAMILY MEMBER 2B"/>
    <property type="match status" value="1"/>
</dbReference>
<dbReference type="FunCoup" id="A0A2V0PGH6">
    <property type="interactions" value="916"/>
</dbReference>
<feature type="compositionally biased region" description="Basic and acidic residues" evidence="1">
    <location>
        <begin position="310"/>
        <end position="325"/>
    </location>
</feature>
<dbReference type="Gene3D" id="1.10.8.270">
    <property type="entry name" value="putative rabgap domain of human tbc1 domain family member 14 like domains"/>
    <property type="match status" value="1"/>
</dbReference>
<evidence type="ECO:0000313" key="3">
    <source>
        <dbReference type="EMBL" id="GBF96307.1"/>
    </source>
</evidence>
<evidence type="ECO:0000256" key="1">
    <source>
        <dbReference type="SAM" id="MobiDB-lite"/>
    </source>
</evidence>
<dbReference type="InParanoid" id="A0A2V0PGH6"/>
<dbReference type="PROSITE" id="PS50086">
    <property type="entry name" value="TBC_RABGAP"/>
    <property type="match status" value="1"/>
</dbReference>
<protein>
    <recommendedName>
        <fullName evidence="2">Rab-GAP TBC domain-containing protein</fullName>
    </recommendedName>
</protein>
<dbReference type="Pfam" id="PF00566">
    <property type="entry name" value="RabGAP-TBC"/>
    <property type="match status" value="1"/>
</dbReference>
<feature type="region of interest" description="Disordered" evidence="1">
    <location>
        <begin position="310"/>
        <end position="348"/>
    </location>
</feature>
<dbReference type="SMART" id="SM00164">
    <property type="entry name" value="TBC"/>
    <property type="match status" value="1"/>
</dbReference>
<dbReference type="GO" id="GO:0005096">
    <property type="term" value="F:GTPase activator activity"/>
    <property type="evidence" value="ECO:0007669"/>
    <property type="project" value="TreeGrafter"/>
</dbReference>
<comment type="caution">
    <text evidence="3">The sequence shown here is derived from an EMBL/GenBank/DDBJ whole genome shotgun (WGS) entry which is preliminary data.</text>
</comment>
<dbReference type="InterPro" id="IPR050302">
    <property type="entry name" value="Rab_GAP_TBC_domain"/>
</dbReference>
<feature type="domain" description="Rab-GAP TBC" evidence="2">
    <location>
        <begin position="48"/>
        <end position="243"/>
    </location>
</feature>
<dbReference type="Gene3D" id="1.10.472.80">
    <property type="entry name" value="Ypt/Rab-GAP domain of gyp1p, domain 3"/>
    <property type="match status" value="1"/>
</dbReference>
<dbReference type="SUPFAM" id="SSF47923">
    <property type="entry name" value="Ypt/Rab-GAP domain of gyp1p"/>
    <property type="match status" value="2"/>
</dbReference>
<feature type="compositionally biased region" description="Low complexity" evidence="1">
    <location>
        <begin position="326"/>
        <end position="335"/>
    </location>
</feature>
<sequence>MAAADEAAQDLYGFPLPPGAAVEAAVGAPRGGRELPPEPELKELVRGGVPPPLRGWVWTEASGAAARRAAQSPSYFAGMAAAGQAAAAPHAAAIAADARCAFPAHPWLRSDEGQAALRRVCAAFAAHNPRVGYTRPLSQIVALLLVALNRNQARWENAFWLLVQLVEATLLEGTYSQNLAGCAVEMRALEALIAAKLPRLAAHMAALEADVSLFAMDWFLSLFAASLPSETAARVWDALLLEGPKILFRVALALLKSNEDALLSNGSAGELTLAARAAAAGAHDRDALMRVAFEGVGGLPMAVIERARGQGSREVEAEARERDAARSGSAGGAVSPRHVPQQHSGELRELRERAGVLTAVAASGVRKGVGALVSAARKAAGGGPDKRAGGEGAVPGALAP</sequence>
<name>A0A2V0PGH6_9CHLO</name>
<dbReference type="Proteomes" id="UP000247498">
    <property type="component" value="Unassembled WGS sequence"/>
</dbReference>
<dbReference type="STRING" id="307507.A0A2V0PGH6"/>
<dbReference type="GO" id="GO:0031267">
    <property type="term" value="F:small GTPase binding"/>
    <property type="evidence" value="ECO:0007669"/>
    <property type="project" value="TreeGrafter"/>
</dbReference>
<evidence type="ECO:0000259" key="2">
    <source>
        <dbReference type="PROSITE" id="PS50086"/>
    </source>
</evidence>
<dbReference type="InterPro" id="IPR035969">
    <property type="entry name" value="Rab-GAP_TBC_sf"/>
</dbReference>
<dbReference type="AlphaFoldDB" id="A0A2V0PGH6"/>
<gene>
    <name evidence="3" type="ORF">Rsub_09102</name>
</gene>
<feature type="region of interest" description="Disordered" evidence="1">
    <location>
        <begin position="376"/>
        <end position="400"/>
    </location>
</feature>
<dbReference type="InterPro" id="IPR000195">
    <property type="entry name" value="Rab-GAP-TBC_dom"/>
</dbReference>
<dbReference type="EMBL" id="BDRX01000077">
    <property type="protein sequence ID" value="GBF96307.1"/>
    <property type="molecule type" value="Genomic_DNA"/>
</dbReference>
<reference evidence="3 4" key="1">
    <citation type="journal article" date="2018" name="Sci. Rep.">
        <title>Raphidocelis subcapitata (=Pseudokirchneriella subcapitata) provides an insight into genome evolution and environmental adaptations in the Sphaeropleales.</title>
        <authorList>
            <person name="Suzuki S."/>
            <person name="Yamaguchi H."/>
            <person name="Nakajima N."/>
            <person name="Kawachi M."/>
        </authorList>
    </citation>
    <scope>NUCLEOTIDE SEQUENCE [LARGE SCALE GENOMIC DNA]</scope>
    <source>
        <strain evidence="3 4">NIES-35</strain>
    </source>
</reference>
<accession>A0A2V0PGH6</accession>